<evidence type="ECO:0000313" key="3">
    <source>
        <dbReference type="Proteomes" id="UP000663823"/>
    </source>
</evidence>
<name>A0A819FQ99_9BILA</name>
<dbReference type="AlphaFoldDB" id="A0A819FQ99"/>
<comment type="caution">
    <text evidence="2">The sequence shown here is derived from an EMBL/GenBank/DDBJ whole genome shotgun (WGS) entry which is preliminary data.</text>
</comment>
<dbReference type="InterPro" id="IPR011009">
    <property type="entry name" value="Kinase-like_dom_sf"/>
</dbReference>
<dbReference type="SMART" id="SM00146">
    <property type="entry name" value="PI3Kc"/>
    <property type="match status" value="1"/>
</dbReference>
<dbReference type="GO" id="GO:0005634">
    <property type="term" value="C:nucleus"/>
    <property type="evidence" value="ECO:0007669"/>
    <property type="project" value="TreeGrafter"/>
</dbReference>
<evidence type="ECO:0000313" key="2">
    <source>
        <dbReference type="EMBL" id="CAF3872048.1"/>
    </source>
</evidence>
<dbReference type="Gene3D" id="3.30.1010.10">
    <property type="entry name" value="Phosphatidylinositol 3-kinase Catalytic Subunit, Chain A, domain 4"/>
    <property type="match status" value="1"/>
</dbReference>
<dbReference type="PROSITE" id="PS50290">
    <property type="entry name" value="PI3_4_KINASE_3"/>
    <property type="match status" value="1"/>
</dbReference>
<dbReference type="Pfam" id="PF00454">
    <property type="entry name" value="PI3_PI4_kinase"/>
    <property type="match status" value="1"/>
</dbReference>
<dbReference type="GO" id="GO:0006302">
    <property type="term" value="P:double-strand break repair"/>
    <property type="evidence" value="ECO:0007669"/>
    <property type="project" value="TreeGrafter"/>
</dbReference>
<sequence length="626" mass="73111">MIFITPLEQCPLTDETLNYSILELEHQFLTQSMLNCCNQLNNWTIMSKHIFIDNTTFYRLWSNAYQLNYLIPYAIRTKLKLLISGTEQEQLEENDLCAKYYIQYPKEQFLLRWSTLSRLSEYAHEKIPHAKHKQLEIYLYGLENNNYQIQQADLLIYQLFYKSINILKENIEKQQTHLQNISTSLRIPKENILTRHYNQLATISHDYLRRYENNQDENNLLTNLFNRDHGNKIAELILKSLLLSIKYRSNQGVKRDTRLILGNISLKLINIIQDKTNINHYSTCFSSTFRQQNLLLDKSSIRQLEIPGQYTTKKQKPLIEHHIQIVGFDEKVLVLDSLRLPKCITIRGHDENDYRFLVKAGEDIRQDQPHIALRTYKVIPISSKLGMIEWLDNTRLLKYLIQESYNDNELDIITNQGQHPIKLYQDYVTNTYKTANNTIIFIIDTSSDQIIGIDFGSGFNAATILLPVPELIPIRLTRQVTQLMSHIGRAGLFRATMIHRMNVLHQNSDLLVSTMDEHALKTKINILRSDDIYAKDRIKSARLKLNGINPALIIGFLRSSNLKEARHQMEKVVGGDQIDSKRAQILLKYNSNRYHKLTVDEQIDCIIDQATDVDILDRSWAGLETF</sequence>
<gene>
    <name evidence="2" type="ORF">OTI717_LOCUS22284</name>
</gene>
<dbReference type="SUPFAM" id="SSF56112">
    <property type="entry name" value="Protein kinase-like (PK-like)"/>
    <property type="match status" value="1"/>
</dbReference>
<dbReference type="InterPro" id="IPR036940">
    <property type="entry name" value="PI3/4_kinase_cat_sf"/>
</dbReference>
<dbReference type="PANTHER" id="PTHR11139:SF68">
    <property type="entry name" value="DNA-DEPENDENT PROTEIN KINASE CATALYTIC SUBUNIT"/>
    <property type="match status" value="1"/>
</dbReference>
<dbReference type="PANTHER" id="PTHR11139">
    <property type="entry name" value="ATAXIA TELANGIECTASIA MUTATED ATM -RELATED"/>
    <property type="match status" value="1"/>
</dbReference>
<dbReference type="Proteomes" id="UP000663823">
    <property type="component" value="Unassembled WGS sequence"/>
</dbReference>
<dbReference type="GO" id="GO:0004674">
    <property type="term" value="F:protein serine/threonine kinase activity"/>
    <property type="evidence" value="ECO:0007669"/>
    <property type="project" value="TreeGrafter"/>
</dbReference>
<organism evidence="2 3">
    <name type="scientific">Rotaria sordida</name>
    <dbReference type="NCBI Taxonomy" id="392033"/>
    <lineage>
        <taxon>Eukaryota</taxon>
        <taxon>Metazoa</taxon>
        <taxon>Spiralia</taxon>
        <taxon>Gnathifera</taxon>
        <taxon>Rotifera</taxon>
        <taxon>Eurotatoria</taxon>
        <taxon>Bdelloidea</taxon>
        <taxon>Philodinida</taxon>
        <taxon>Philodinidae</taxon>
        <taxon>Rotaria</taxon>
    </lineage>
</organism>
<reference evidence="2" key="1">
    <citation type="submission" date="2021-02" db="EMBL/GenBank/DDBJ databases">
        <authorList>
            <person name="Nowell W R."/>
        </authorList>
    </citation>
    <scope>NUCLEOTIDE SEQUENCE</scope>
</reference>
<dbReference type="Gene3D" id="1.10.1070.11">
    <property type="entry name" value="Phosphatidylinositol 3-/4-kinase, catalytic domain"/>
    <property type="match status" value="1"/>
</dbReference>
<feature type="non-terminal residue" evidence="2">
    <location>
        <position position="1"/>
    </location>
</feature>
<dbReference type="GO" id="GO:0000723">
    <property type="term" value="P:telomere maintenance"/>
    <property type="evidence" value="ECO:0007669"/>
    <property type="project" value="TreeGrafter"/>
</dbReference>
<accession>A0A819FQ99</accession>
<dbReference type="InterPro" id="IPR050517">
    <property type="entry name" value="DDR_Repair_Kinase"/>
</dbReference>
<evidence type="ECO:0000259" key="1">
    <source>
        <dbReference type="PROSITE" id="PS50290"/>
    </source>
</evidence>
<proteinExistence type="predicted"/>
<dbReference type="EMBL" id="CAJOAX010003766">
    <property type="protein sequence ID" value="CAF3872048.1"/>
    <property type="molecule type" value="Genomic_DNA"/>
</dbReference>
<dbReference type="InterPro" id="IPR000403">
    <property type="entry name" value="PI3/4_kinase_cat_dom"/>
</dbReference>
<feature type="domain" description="PI3K/PI4K catalytic" evidence="1">
    <location>
        <begin position="300"/>
        <end position="566"/>
    </location>
</feature>
<protein>
    <recommendedName>
        <fullName evidence="1">PI3K/PI4K catalytic domain-containing protein</fullName>
    </recommendedName>
</protein>